<accession>A0A1G9YE36</accession>
<dbReference type="InterPro" id="IPR001647">
    <property type="entry name" value="HTH_TetR"/>
</dbReference>
<dbReference type="Proteomes" id="UP000183376">
    <property type="component" value="Chromosome I"/>
</dbReference>
<keyword evidence="7" id="KW-1185">Reference proteome</keyword>
<evidence type="ECO:0000259" key="5">
    <source>
        <dbReference type="PROSITE" id="PS50977"/>
    </source>
</evidence>
<dbReference type="STRING" id="211114.SAMN04489726_4739"/>
<dbReference type="InterPro" id="IPR023772">
    <property type="entry name" value="DNA-bd_HTH_TetR-type_CS"/>
</dbReference>
<gene>
    <name evidence="6" type="ORF">SAMN04489726_4739</name>
</gene>
<dbReference type="PANTHER" id="PTHR30055:SF238">
    <property type="entry name" value="MYCOFACTOCIN BIOSYNTHESIS TRANSCRIPTIONAL REGULATOR MFTR-RELATED"/>
    <property type="match status" value="1"/>
</dbReference>
<dbReference type="SUPFAM" id="SSF46689">
    <property type="entry name" value="Homeodomain-like"/>
    <property type="match status" value="1"/>
</dbReference>
<dbReference type="PANTHER" id="PTHR30055">
    <property type="entry name" value="HTH-TYPE TRANSCRIPTIONAL REGULATOR RUTR"/>
    <property type="match status" value="1"/>
</dbReference>
<dbReference type="Gene3D" id="1.10.357.10">
    <property type="entry name" value="Tetracycline Repressor, domain 2"/>
    <property type="match status" value="1"/>
</dbReference>
<dbReference type="InterPro" id="IPR050109">
    <property type="entry name" value="HTH-type_TetR-like_transc_reg"/>
</dbReference>
<dbReference type="GO" id="GO:0000976">
    <property type="term" value="F:transcription cis-regulatory region binding"/>
    <property type="evidence" value="ECO:0007669"/>
    <property type="project" value="TreeGrafter"/>
</dbReference>
<dbReference type="InterPro" id="IPR009057">
    <property type="entry name" value="Homeodomain-like_sf"/>
</dbReference>
<dbReference type="PROSITE" id="PS01081">
    <property type="entry name" value="HTH_TETR_1"/>
    <property type="match status" value="1"/>
</dbReference>
<evidence type="ECO:0000313" key="7">
    <source>
        <dbReference type="Proteomes" id="UP000183376"/>
    </source>
</evidence>
<organism evidence="6 7">
    <name type="scientific">Allokutzneria albata</name>
    <name type="common">Kibdelosporangium albatum</name>
    <dbReference type="NCBI Taxonomy" id="211114"/>
    <lineage>
        <taxon>Bacteria</taxon>
        <taxon>Bacillati</taxon>
        <taxon>Actinomycetota</taxon>
        <taxon>Actinomycetes</taxon>
        <taxon>Pseudonocardiales</taxon>
        <taxon>Pseudonocardiaceae</taxon>
        <taxon>Allokutzneria</taxon>
    </lineage>
</organism>
<proteinExistence type="predicted"/>
<evidence type="ECO:0000256" key="4">
    <source>
        <dbReference type="PROSITE-ProRule" id="PRU00335"/>
    </source>
</evidence>
<dbReference type="Gene3D" id="1.10.10.60">
    <property type="entry name" value="Homeodomain-like"/>
    <property type="match status" value="1"/>
</dbReference>
<dbReference type="RefSeq" id="WP_030427787.1">
    <property type="nucleotide sequence ID" value="NZ_JOEF01000002.1"/>
</dbReference>
<evidence type="ECO:0000256" key="1">
    <source>
        <dbReference type="ARBA" id="ARBA00023015"/>
    </source>
</evidence>
<dbReference type="EMBL" id="LT629701">
    <property type="protein sequence ID" value="SDN06755.1"/>
    <property type="molecule type" value="Genomic_DNA"/>
</dbReference>
<evidence type="ECO:0000313" key="6">
    <source>
        <dbReference type="EMBL" id="SDN06755.1"/>
    </source>
</evidence>
<dbReference type="PRINTS" id="PR00455">
    <property type="entry name" value="HTHTETR"/>
</dbReference>
<dbReference type="PROSITE" id="PS50977">
    <property type="entry name" value="HTH_TETR_2"/>
    <property type="match status" value="1"/>
</dbReference>
<keyword evidence="1" id="KW-0805">Transcription regulation</keyword>
<sequence>MTTEPGLRERKKKRTRTALVRAAIALFTEQGYEQTTVAQIAAAADVSTRTFFDHFPTKEDVLFMHATERTELVKHMIESCDGSETPGELLVRVLKENLLTTVWNQDIVSGAVTLRLKLIKTVPAIQAFALQRLLEVEEQLTDALCAAYPDRLTRYEAAVMVGSTIGGILGALRLTVLDHDDPEKVRESLLQAIDVTSRGLRHFDTAASVPLS</sequence>
<evidence type="ECO:0000256" key="2">
    <source>
        <dbReference type="ARBA" id="ARBA00023125"/>
    </source>
</evidence>
<reference evidence="6 7" key="1">
    <citation type="submission" date="2016-10" db="EMBL/GenBank/DDBJ databases">
        <authorList>
            <person name="de Groot N.N."/>
        </authorList>
    </citation>
    <scope>NUCLEOTIDE SEQUENCE [LARGE SCALE GENOMIC DNA]</scope>
    <source>
        <strain evidence="6 7">DSM 44149</strain>
    </source>
</reference>
<keyword evidence="2 4" id="KW-0238">DNA-binding</keyword>
<keyword evidence="3" id="KW-0804">Transcription</keyword>
<dbReference type="GO" id="GO:0003700">
    <property type="term" value="F:DNA-binding transcription factor activity"/>
    <property type="evidence" value="ECO:0007669"/>
    <property type="project" value="TreeGrafter"/>
</dbReference>
<dbReference type="Pfam" id="PF00440">
    <property type="entry name" value="TetR_N"/>
    <property type="match status" value="1"/>
</dbReference>
<dbReference type="eggNOG" id="COG1309">
    <property type="taxonomic scope" value="Bacteria"/>
</dbReference>
<feature type="DNA-binding region" description="H-T-H motif" evidence="4">
    <location>
        <begin position="36"/>
        <end position="55"/>
    </location>
</feature>
<evidence type="ECO:0000256" key="3">
    <source>
        <dbReference type="ARBA" id="ARBA00023163"/>
    </source>
</evidence>
<name>A0A1G9YE36_ALLAB</name>
<protein>
    <submittedName>
        <fullName evidence="6">DNA-binding transcriptional regulator, AcrR family</fullName>
    </submittedName>
</protein>
<dbReference type="AlphaFoldDB" id="A0A1G9YE36"/>
<feature type="domain" description="HTH tetR-type" evidence="5">
    <location>
        <begin position="13"/>
        <end position="73"/>
    </location>
</feature>